<dbReference type="PANTHER" id="PTHR13647:SF4">
    <property type="entry name" value="INSULIN-LIKE PEPTIDE 1-RELATED"/>
    <property type="match status" value="1"/>
</dbReference>
<dbReference type="GO" id="GO:0005179">
    <property type="term" value="F:hormone activity"/>
    <property type="evidence" value="ECO:0007669"/>
    <property type="project" value="InterPro"/>
</dbReference>
<keyword evidence="4" id="KW-0732">Signal</keyword>
<dbReference type="SUPFAM" id="SSF56994">
    <property type="entry name" value="Insulin-like"/>
    <property type="match status" value="1"/>
</dbReference>
<dbReference type="OrthoDB" id="10019596at2759"/>
<proteinExistence type="inferred from homology"/>
<dbReference type="PROSITE" id="PS00262">
    <property type="entry name" value="INSULIN"/>
    <property type="match status" value="1"/>
</dbReference>
<dbReference type="InterPro" id="IPR022353">
    <property type="entry name" value="Insulin_CS"/>
</dbReference>
<keyword evidence="5" id="KW-1015">Disulfide bond</keyword>
<keyword evidence="6" id="KW-0964">Secreted</keyword>
<dbReference type="Proteomes" id="UP000515160">
    <property type="component" value="Chromosome 3"/>
</dbReference>
<accession>A0A6P8X4K4</accession>
<name>A0A6P8X4K4_DROAB</name>
<dbReference type="GeneID" id="117569215"/>
<dbReference type="CTD" id="39149"/>
<dbReference type="Gene3D" id="1.10.100.10">
    <property type="entry name" value="Insulin-like"/>
    <property type="match status" value="1"/>
</dbReference>
<dbReference type="Pfam" id="PF00049">
    <property type="entry name" value="Insulin"/>
    <property type="match status" value="1"/>
</dbReference>
<evidence type="ECO:0000259" key="7">
    <source>
        <dbReference type="SMART" id="SM00078"/>
    </source>
</evidence>
<dbReference type="InterPro" id="IPR022352">
    <property type="entry name" value="Ins/IGF/rlx"/>
</dbReference>
<evidence type="ECO:0000256" key="4">
    <source>
        <dbReference type="ARBA" id="ARBA00022729"/>
    </source>
</evidence>
<dbReference type="GO" id="GO:0005576">
    <property type="term" value="C:extracellular region"/>
    <property type="evidence" value="ECO:0007669"/>
    <property type="project" value="UniProtKB-SubCell"/>
</dbReference>
<evidence type="ECO:0000313" key="9">
    <source>
        <dbReference type="RefSeq" id="XP_034106180.1"/>
    </source>
</evidence>
<evidence type="ECO:0000256" key="6">
    <source>
        <dbReference type="RuleBase" id="RU000406"/>
    </source>
</evidence>
<dbReference type="AlphaFoldDB" id="A0A6P8X4K4"/>
<organism evidence="8 9">
    <name type="scientific">Drosophila albomicans</name>
    <name type="common">Fruit fly</name>
    <dbReference type="NCBI Taxonomy" id="7291"/>
    <lineage>
        <taxon>Eukaryota</taxon>
        <taxon>Metazoa</taxon>
        <taxon>Ecdysozoa</taxon>
        <taxon>Arthropoda</taxon>
        <taxon>Hexapoda</taxon>
        <taxon>Insecta</taxon>
        <taxon>Pterygota</taxon>
        <taxon>Neoptera</taxon>
        <taxon>Endopterygota</taxon>
        <taxon>Diptera</taxon>
        <taxon>Brachycera</taxon>
        <taxon>Muscomorpha</taxon>
        <taxon>Ephydroidea</taxon>
        <taxon>Drosophilidae</taxon>
        <taxon>Drosophila</taxon>
    </lineage>
</organism>
<evidence type="ECO:0000313" key="8">
    <source>
        <dbReference type="Proteomes" id="UP000515160"/>
    </source>
</evidence>
<comment type="subunit">
    <text evidence="2">Heterodimer of a B chain and an A chain linked by two disulfide bonds.</text>
</comment>
<dbReference type="RefSeq" id="XP_034106180.1">
    <property type="nucleotide sequence ID" value="XM_034250289.2"/>
</dbReference>
<dbReference type="SMART" id="SM00078">
    <property type="entry name" value="IlGF"/>
    <property type="match status" value="1"/>
</dbReference>
<evidence type="ECO:0000256" key="3">
    <source>
        <dbReference type="ARBA" id="ARBA00022685"/>
    </source>
</evidence>
<comment type="subcellular location">
    <subcellularLocation>
        <location evidence="6">Secreted</location>
    </subcellularLocation>
</comment>
<comment type="similarity">
    <text evidence="1 6">Belongs to the insulin family.</text>
</comment>
<feature type="domain" description="Insulin-like" evidence="7">
    <location>
        <begin position="76"/>
        <end position="165"/>
    </location>
</feature>
<protein>
    <submittedName>
        <fullName evidence="9">Probable insulin-like peptide 1</fullName>
    </submittedName>
</protein>
<dbReference type="PRINTS" id="PR00276">
    <property type="entry name" value="INSULINFAMLY"/>
</dbReference>
<gene>
    <name evidence="9" type="primary">LOC117569215</name>
</gene>
<evidence type="ECO:0000256" key="1">
    <source>
        <dbReference type="ARBA" id="ARBA00009034"/>
    </source>
</evidence>
<keyword evidence="3" id="KW-0165">Cleavage on pair of basic residues</keyword>
<reference evidence="9" key="1">
    <citation type="submission" date="2025-08" db="UniProtKB">
        <authorList>
            <consortium name="RefSeq"/>
        </authorList>
    </citation>
    <scope>IDENTIFICATION</scope>
    <source>
        <strain evidence="9">15112-1751.03</strain>
        <tissue evidence="9">Whole Adult</tissue>
    </source>
</reference>
<dbReference type="InterPro" id="IPR036438">
    <property type="entry name" value="Insulin-like_sf"/>
</dbReference>
<evidence type="ECO:0000256" key="5">
    <source>
        <dbReference type="ARBA" id="ARBA00023157"/>
    </source>
</evidence>
<dbReference type="InterPro" id="IPR016179">
    <property type="entry name" value="Insulin-like"/>
</dbReference>
<keyword evidence="8" id="KW-1185">Reference proteome</keyword>
<sequence>MSNKSNSSRCSSSNIKSISSSFYATRHGGQQRRQLMLQQLLLPLLLLGWCRFCCSSASKASDIRDNRALAYLQGMHKLCGHALNIALDAVCYDTGYNTLGKRRAADANTLTETSHHPGYQLSSMLSNLYGTEVLIKSRRLRRQNTGIHEECCLKACSYYELRAYCRQKE</sequence>
<dbReference type="PANTHER" id="PTHR13647">
    <property type="entry name" value="INSULIN-LIKE PEPTIDE 2-RELATED"/>
    <property type="match status" value="1"/>
</dbReference>
<evidence type="ECO:0000256" key="2">
    <source>
        <dbReference type="ARBA" id="ARBA00011207"/>
    </source>
</evidence>